<accession>A0A6P8HJE0</accession>
<dbReference type="OrthoDB" id="41532at2759"/>
<organism evidence="4 5">
    <name type="scientific">Actinia tenebrosa</name>
    <name type="common">Australian red waratah sea anemone</name>
    <dbReference type="NCBI Taxonomy" id="6105"/>
    <lineage>
        <taxon>Eukaryota</taxon>
        <taxon>Metazoa</taxon>
        <taxon>Cnidaria</taxon>
        <taxon>Anthozoa</taxon>
        <taxon>Hexacorallia</taxon>
        <taxon>Actiniaria</taxon>
        <taxon>Actiniidae</taxon>
        <taxon>Actinia</taxon>
    </lineage>
</organism>
<proteinExistence type="predicted"/>
<keyword evidence="2" id="KW-0472">Membrane</keyword>
<reference evidence="5" key="1">
    <citation type="submission" date="2025-08" db="UniProtKB">
        <authorList>
            <consortium name="RefSeq"/>
        </authorList>
    </citation>
    <scope>IDENTIFICATION</scope>
    <source>
        <tissue evidence="5">Tentacle</tissue>
    </source>
</reference>
<dbReference type="PANTHER" id="PTHR13947:SF37">
    <property type="entry name" value="LD18367P"/>
    <property type="match status" value="1"/>
</dbReference>
<evidence type="ECO:0000259" key="3">
    <source>
        <dbReference type="PROSITE" id="PS51186"/>
    </source>
</evidence>
<keyword evidence="2" id="KW-1133">Transmembrane helix</keyword>
<dbReference type="GO" id="GO:0008080">
    <property type="term" value="F:N-acetyltransferase activity"/>
    <property type="evidence" value="ECO:0007669"/>
    <property type="project" value="InterPro"/>
</dbReference>
<evidence type="ECO:0000256" key="1">
    <source>
        <dbReference type="ARBA" id="ARBA00022679"/>
    </source>
</evidence>
<dbReference type="Proteomes" id="UP000515163">
    <property type="component" value="Unplaced"/>
</dbReference>
<evidence type="ECO:0000313" key="5">
    <source>
        <dbReference type="RefSeq" id="XP_031556499.1"/>
    </source>
</evidence>
<keyword evidence="2" id="KW-0812">Transmembrane</keyword>
<dbReference type="InterPro" id="IPR050769">
    <property type="entry name" value="NAT_camello-type"/>
</dbReference>
<feature type="transmembrane region" description="Helical" evidence="2">
    <location>
        <begin position="73"/>
        <end position="101"/>
    </location>
</feature>
<sequence length="239" mass="26944">MSTILSTTTKVSYTDVYRVLLLSSSVASFKMRPFRFSDNQEIQKIYLEAHQSFVFPAFISGLLNPYIFSPALLVAHLVAIGTGSIIFALGALAFFITAIYVSYDLKVMNHINHSLSTDLDNIGSFYQSGRDESSFWVVETEGRVAGFVGVIQRDGATVELQRLTVAAEFRRRGIGEKLCRHVISFYKRKKFRKLILECTEVHIAGKNLYVKLGFDVHERVQDPFALSAITLEHYSLNLT</sequence>
<dbReference type="RefSeq" id="XP_031556499.1">
    <property type="nucleotide sequence ID" value="XM_031700639.1"/>
</dbReference>
<dbReference type="PROSITE" id="PS51186">
    <property type="entry name" value="GNAT"/>
    <property type="match status" value="1"/>
</dbReference>
<feature type="domain" description="N-acetyltransferase" evidence="3">
    <location>
        <begin position="98"/>
        <end position="239"/>
    </location>
</feature>
<dbReference type="KEGG" id="aten:116293235"/>
<dbReference type="InterPro" id="IPR016181">
    <property type="entry name" value="Acyl_CoA_acyltransferase"/>
</dbReference>
<dbReference type="AlphaFoldDB" id="A0A6P8HJE0"/>
<dbReference type="CDD" id="cd04301">
    <property type="entry name" value="NAT_SF"/>
    <property type="match status" value="1"/>
</dbReference>
<dbReference type="InParanoid" id="A0A6P8HJE0"/>
<dbReference type="InterPro" id="IPR000182">
    <property type="entry name" value="GNAT_dom"/>
</dbReference>
<protein>
    <submittedName>
        <fullName evidence="5">Probable N-acetyltransferase camello</fullName>
    </submittedName>
</protein>
<dbReference type="GeneID" id="116293235"/>
<dbReference type="SUPFAM" id="SSF55729">
    <property type="entry name" value="Acyl-CoA N-acyltransferases (Nat)"/>
    <property type="match status" value="1"/>
</dbReference>
<feature type="transmembrane region" description="Helical" evidence="2">
    <location>
        <begin position="45"/>
        <end position="67"/>
    </location>
</feature>
<keyword evidence="1" id="KW-0808">Transferase</keyword>
<evidence type="ECO:0000313" key="4">
    <source>
        <dbReference type="Proteomes" id="UP000515163"/>
    </source>
</evidence>
<keyword evidence="4" id="KW-1185">Reference proteome</keyword>
<gene>
    <name evidence="5" type="primary">LOC116293235</name>
</gene>
<evidence type="ECO:0000256" key="2">
    <source>
        <dbReference type="SAM" id="Phobius"/>
    </source>
</evidence>
<name>A0A6P8HJE0_ACTTE</name>
<dbReference type="PANTHER" id="PTHR13947">
    <property type="entry name" value="GNAT FAMILY N-ACETYLTRANSFERASE"/>
    <property type="match status" value="1"/>
</dbReference>
<dbReference type="Gene3D" id="3.40.630.30">
    <property type="match status" value="1"/>
</dbReference>
<dbReference type="Pfam" id="PF00583">
    <property type="entry name" value="Acetyltransf_1"/>
    <property type="match status" value="1"/>
</dbReference>